<keyword evidence="3" id="KW-0443">Lipid metabolism</keyword>
<keyword evidence="2" id="KW-0276">Fatty acid metabolism</keyword>
<sequence>VSENAATMASFEEVEADVQGVVSVFVIDNGAVDALKKLATDESRKEVDRRIAGIAHDDLATLVYTSGTTGMPKGCVLTHHNFVSEVASLEQAVPEIVTSANRTLMFLPLAHIFARAVQSASVSSGVQIFYSSGIPNLLEELPMAKPTWVFSVPRVFEKIYNGAKAKADADGKGSIFDKAAAVAIAYSQGIERGKVTVGTKLAHGLFDKLVYGKIRALFGGDVRYAISGGAPLGARLGHFFRGVGITALEGYGLTETTAGATINQPSAIHVGSVGRPLPGASIGIADDGEILIKGGMIFSGYWNNEQATDEAFDGEWFRSGDLGVLDDEGFLSITGRKKEIIVTAAGKNVAPAVLEDRMRSHALISQVMVVGDAKPFIAALVALDEDSLPRWAAGHGKETLSSGELHRDEDLLTEIQGAVDYANKAVSRAEAIKEFRILPSDLSIEGGELTPTLKVKRSVVASKYASVIEEIYG</sequence>
<organism evidence="5">
    <name type="scientific">hydrothermal vent metagenome</name>
    <dbReference type="NCBI Taxonomy" id="652676"/>
    <lineage>
        <taxon>unclassified sequences</taxon>
        <taxon>metagenomes</taxon>
        <taxon>ecological metagenomes</taxon>
    </lineage>
</organism>
<dbReference type="InterPro" id="IPR042099">
    <property type="entry name" value="ANL_N_sf"/>
</dbReference>
<evidence type="ECO:0000313" key="5">
    <source>
        <dbReference type="EMBL" id="VAV89725.1"/>
    </source>
</evidence>
<feature type="non-terminal residue" evidence="5">
    <location>
        <position position="1"/>
    </location>
</feature>
<dbReference type="EC" id="6.2.1.3" evidence="5"/>
<dbReference type="GO" id="GO:0004467">
    <property type="term" value="F:long-chain fatty acid-CoA ligase activity"/>
    <property type="evidence" value="ECO:0007669"/>
    <property type="project" value="UniProtKB-EC"/>
</dbReference>
<dbReference type="SUPFAM" id="SSF56801">
    <property type="entry name" value="Acetyl-CoA synthetase-like"/>
    <property type="match status" value="1"/>
</dbReference>
<feature type="domain" description="AMP-dependent synthetase/ligase" evidence="4">
    <location>
        <begin position="9"/>
        <end position="302"/>
    </location>
</feature>
<dbReference type="Pfam" id="PF00501">
    <property type="entry name" value="AMP-binding"/>
    <property type="match status" value="1"/>
</dbReference>
<dbReference type="AlphaFoldDB" id="A0A3B0S2N9"/>
<protein>
    <submittedName>
        <fullName evidence="5">Long-chain-fatty-acid--CoA ligase @ Long-chain fatty-acid-CoA ligase, Mycobacterial subgroup FadD15</fullName>
        <ecNumber evidence="5">6.2.1.3</ecNumber>
    </submittedName>
</protein>
<evidence type="ECO:0000259" key="4">
    <source>
        <dbReference type="Pfam" id="PF00501"/>
    </source>
</evidence>
<evidence type="ECO:0000256" key="1">
    <source>
        <dbReference type="ARBA" id="ARBA00022598"/>
    </source>
</evidence>
<dbReference type="Gene3D" id="3.40.50.12780">
    <property type="entry name" value="N-terminal domain of ligase-like"/>
    <property type="match status" value="1"/>
</dbReference>
<dbReference type="GO" id="GO:0005783">
    <property type="term" value="C:endoplasmic reticulum"/>
    <property type="evidence" value="ECO:0007669"/>
    <property type="project" value="TreeGrafter"/>
</dbReference>
<dbReference type="EMBL" id="UOEI01000023">
    <property type="protein sequence ID" value="VAV89725.1"/>
    <property type="molecule type" value="Genomic_DNA"/>
</dbReference>
<dbReference type="Pfam" id="PF23562">
    <property type="entry name" value="AMP-binding_C_3"/>
    <property type="match status" value="1"/>
</dbReference>
<name>A0A3B0S2N9_9ZZZZ</name>
<dbReference type="PANTHER" id="PTHR43272:SF32">
    <property type="entry name" value="AMP-DEPENDENT SYNTHETASE_LIGASE DOMAIN-CONTAINING PROTEIN"/>
    <property type="match status" value="1"/>
</dbReference>
<dbReference type="PANTHER" id="PTHR43272">
    <property type="entry name" value="LONG-CHAIN-FATTY-ACID--COA LIGASE"/>
    <property type="match status" value="1"/>
</dbReference>
<keyword evidence="1 5" id="KW-0436">Ligase</keyword>
<dbReference type="CDD" id="cd05907">
    <property type="entry name" value="VL_LC_FACS_like"/>
    <property type="match status" value="1"/>
</dbReference>
<evidence type="ECO:0000256" key="2">
    <source>
        <dbReference type="ARBA" id="ARBA00022832"/>
    </source>
</evidence>
<dbReference type="GO" id="GO:0016020">
    <property type="term" value="C:membrane"/>
    <property type="evidence" value="ECO:0007669"/>
    <property type="project" value="TreeGrafter"/>
</dbReference>
<dbReference type="InterPro" id="IPR000873">
    <property type="entry name" value="AMP-dep_synth/lig_dom"/>
</dbReference>
<reference evidence="5" key="1">
    <citation type="submission" date="2018-06" db="EMBL/GenBank/DDBJ databases">
        <authorList>
            <person name="Zhirakovskaya E."/>
        </authorList>
    </citation>
    <scope>NUCLEOTIDE SEQUENCE</scope>
</reference>
<evidence type="ECO:0000256" key="3">
    <source>
        <dbReference type="ARBA" id="ARBA00023098"/>
    </source>
</evidence>
<proteinExistence type="predicted"/>
<accession>A0A3B0S2N9</accession>
<dbReference type="PROSITE" id="PS00455">
    <property type="entry name" value="AMP_BINDING"/>
    <property type="match status" value="1"/>
</dbReference>
<dbReference type="InterPro" id="IPR020845">
    <property type="entry name" value="AMP-binding_CS"/>
</dbReference>
<gene>
    <name evidence="5" type="ORF">MNBD_ACTINO01-149</name>
</gene>